<dbReference type="EMBL" id="JABKAV010000032">
    <property type="protein sequence ID" value="NVO85531.1"/>
    <property type="molecule type" value="Genomic_DNA"/>
</dbReference>
<evidence type="ECO:0000313" key="4">
    <source>
        <dbReference type="Proteomes" id="UP000626554"/>
    </source>
</evidence>
<evidence type="ECO:0000256" key="1">
    <source>
        <dbReference type="SAM" id="MobiDB-lite"/>
    </source>
</evidence>
<name>A0ABX2Q6F9_9BACT</name>
<keyword evidence="2" id="KW-0732">Signal</keyword>
<feature type="signal peptide" evidence="2">
    <location>
        <begin position="1"/>
        <end position="22"/>
    </location>
</feature>
<evidence type="ECO:0000313" key="3">
    <source>
        <dbReference type="EMBL" id="NVO85531.1"/>
    </source>
</evidence>
<protein>
    <submittedName>
        <fullName evidence="3">Uncharacterized protein</fullName>
    </submittedName>
</protein>
<comment type="caution">
    <text evidence="3">The sequence shown here is derived from an EMBL/GenBank/DDBJ whole genome shotgun (WGS) entry which is preliminary data.</text>
</comment>
<organism evidence="3 4">
    <name type="scientific">Hymenobacter terrestris</name>
    <dbReference type="NCBI Taxonomy" id="2748310"/>
    <lineage>
        <taxon>Bacteria</taxon>
        <taxon>Pseudomonadati</taxon>
        <taxon>Bacteroidota</taxon>
        <taxon>Cytophagia</taxon>
        <taxon>Cytophagales</taxon>
        <taxon>Hymenobacteraceae</taxon>
        <taxon>Hymenobacter</taxon>
    </lineage>
</organism>
<accession>A0ABX2Q6F9</accession>
<keyword evidence="4" id="KW-1185">Reference proteome</keyword>
<dbReference type="RefSeq" id="WP_176900214.1">
    <property type="nucleotide sequence ID" value="NZ_JABKAV010000032.1"/>
</dbReference>
<gene>
    <name evidence="3" type="ORF">HW556_11635</name>
</gene>
<evidence type="ECO:0000256" key="2">
    <source>
        <dbReference type="SAM" id="SignalP"/>
    </source>
</evidence>
<feature type="region of interest" description="Disordered" evidence="1">
    <location>
        <begin position="21"/>
        <end position="49"/>
    </location>
</feature>
<sequence>MKILVSFFLLAGSIALVTPAHAQQPTTRPVANGSLKPANGQPANNGQIAATSVAEPKLTWQQRRAIKRKKLTPYAEAMLHNELLREEPAKKPETACFSAEV</sequence>
<proteinExistence type="predicted"/>
<reference evidence="3 4" key="1">
    <citation type="submission" date="2020-05" db="EMBL/GenBank/DDBJ databases">
        <title>Hymenobacter terrestris sp. nov. and Hymenobacter lapidiphilus sp. nov., isolated from regoliths in Antarctica.</title>
        <authorList>
            <person name="Sedlacek I."/>
            <person name="Pantucek R."/>
            <person name="Zeman M."/>
            <person name="Holochova P."/>
            <person name="Kralova S."/>
            <person name="Stankova E."/>
            <person name="Sedo O."/>
            <person name="Micenkova L."/>
            <person name="Svec P."/>
            <person name="Gupta V."/>
            <person name="Sood U."/>
            <person name="Korpole U.S."/>
            <person name="Lal R."/>
        </authorList>
    </citation>
    <scope>NUCLEOTIDE SEQUENCE [LARGE SCALE GENOMIC DNA]</scope>
    <source>
        <strain evidence="3 4">P5252</strain>
    </source>
</reference>
<feature type="chain" id="PRO_5045932804" evidence="2">
    <location>
        <begin position="23"/>
        <end position="101"/>
    </location>
</feature>
<dbReference type="Proteomes" id="UP000626554">
    <property type="component" value="Unassembled WGS sequence"/>
</dbReference>